<dbReference type="AlphaFoldDB" id="A0A368VUU6"/>
<dbReference type="Gene3D" id="3.40.50.150">
    <property type="entry name" value="Vaccinia Virus protein VP39"/>
    <property type="match status" value="1"/>
</dbReference>
<organism evidence="1 2">
    <name type="scientific">Paenibacillus prosopidis</name>
    <dbReference type="NCBI Taxonomy" id="630520"/>
    <lineage>
        <taxon>Bacteria</taxon>
        <taxon>Bacillati</taxon>
        <taxon>Bacillota</taxon>
        <taxon>Bacilli</taxon>
        <taxon>Bacillales</taxon>
        <taxon>Paenibacillaceae</taxon>
        <taxon>Paenibacillus</taxon>
    </lineage>
</organism>
<accession>A0A368VUU6</accession>
<evidence type="ECO:0008006" key="3">
    <source>
        <dbReference type="Google" id="ProtNLM"/>
    </source>
</evidence>
<evidence type="ECO:0000313" key="2">
    <source>
        <dbReference type="Proteomes" id="UP000252415"/>
    </source>
</evidence>
<dbReference type="EMBL" id="QPJD01000010">
    <property type="protein sequence ID" value="RCW45615.1"/>
    <property type="molecule type" value="Genomic_DNA"/>
</dbReference>
<evidence type="ECO:0000313" key="1">
    <source>
        <dbReference type="EMBL" id="RCW45615.1"/>
    </source>
</evidence>
<name>A0A368VUU6_9BACL</name>
<dbReference type="InterPro" id="IPR029063">
    <property type="entry name" value="SAM-dependent_MTases_sf"/>
</dbReference>
<dbReference type="RefSeq" id="WP_181873560.1">
    <property type="nucleotide sequence ID" value="NZ_QPJD01000010.1"/>
</dbReference>
<dbReference type="SUPFAM" id="SSF53335">
    <property type="entry name" value="S-adenosyl-L-methionine-dependent methyltransferases"/>
    <property type="match status" value="1"/>
</dbReference>
<proteinExistence type="predicted"/>
<reference evidence="1 2" key="1">
    <citation type="submission" date="2018-07" db="EMBL/GenBank/DDBJ databases">
        <title>Genomic Encyclopedia of Type Strains, Phase III (KMG-III): the genomes of soil and plant-associated and newly described type strains.</title>
        <authorList>
            <person name="Whitman W."/>
        </authorList>
    </citation>
    <scope>NUCLEOTIDE SEQUENCE [LARGE SCALE GENOMIC DNA]</scope>
    <source>
        <strain evidence="1 2">CECT 7506</strain>
    </source>
</reference>
<gene>
    <name evidence="1" type="ORF">DFP97_110205</name>
</gene>
<comment type="caution">
    <text evidence="1">The sequence shown here is derived from an EMBL/GenBank/DDBJ whole genome shotgun (WGS) entry which is preliminary data.</text>
</comment>
<keyword evidence="2" id="KW-1185">Reference proteome</keyword>
<protein>
    <recommendedName>
        <fullName evidence="3">Methyltransferase family protein</fullName>
    </recommendedName>
</protein>
<sequence>MSKQGYEQIGVAMTCRSYDEYVRMFDLKEADLTRGTVLDVAAGGSSFTAEANARGCSAIAVDPRYGSGIQEWIREAAQEIDSSTAKLAKLADSFDWSYYGSLEKHREGREASLRRFAEDAIESAGIDRYLDGRLPNIPFNDNQLSLVLCSHFMFLYAEQFGYEFHIQSILELMRVCKPGGEIRIYPLIALNWEPYPELESLMDTIKANGGTPERLPSKLPFIPGSNQFLRISL</sequence>
<dbReference type="Proteomes" id="UP000252415">
    <property type="component" value="Unassembled WGS sequence"/>
</dbReference>